<dbReference type="RefSeq" id="WP_301637968.1">
    <property type="nucleotide sequence ID" value="NZ_JADYTN010000010.1"/>
</dbReference>
<evidence type="ECO:0000313" key="2">
    <source>
        <dbReference type="EMBL" id="MCF2563646.1"/>
    </source>
</evidence>
<evidence type="ECO:0000256" key="1">
    <source>
        <dbReference type="SAM" id="SignalP"/>
    </source>
</evidence>
<name>A0ABS9CI97_9BACT</name>
<sequence>MNIKAITAVMLASAAAVQMQAQSEVPAVGDSYDAAALSTEDLNGTARYVGMGGAMDALGADISTIGTNPAGIGLFRKGQVSTSFGFVNLQDAASFANANKTNVSFDQIGVVLSTRTGVSSFLNFGFNYHKSRNFNQILTAAAKLNGSSQSLQTTLKDMNGLLNKNSLAYSQLDDIYLGNLLLQEDPDTHEKYVVGYGGDMYDFNRATSGYIGNYDINISGNIKNRLYLGLTIGISDVHYKDYSEYYETLQPNQDHIDGVLISDQHNISGTGFNIKAGAIFRPIEESPFRIGLSVATPTFYKLTTENYTTIGSNVDKSAASEDFRFNTPWKFGISLGHTIGNQIALGAVYEYADYGSCDMRTIDDAYYDYYDGYHENSSSEFYMNQLTKKNLKGVSTIKLGGEFRPDKSFAIRLGYNHVTPMFNKGAVRDQTIDSPGVYYASTTDYTNWGATDRITAGVGFTFDKFRFDLAYQYSQRNGDFYPFMSYYSADYIDADNVRQTEVNECSPVSVSDKRHQVLCTLSYSF</sequence>
<comment type="caution">
    <text evidence="2">The sequence shown here is derived from an EMBL/GenBank/DDBJ whole genome shotgun (WGS) entry which is preliminary data.</text>
</comment>
<dbReference type="EMBL" id="JADYTN010000010">
    <property type="protein sequence ID" value="MCF2563646.1"/>
    <property type="molecule type" value="Genomic_DNA"/>
</dbReference>
<organism evidence="2 3">
    <name type="scientific">Xylanibacter brevis</name>
    <dbReference type="NCBI Taxonomy" id="83231"/>
    <lineage>
        <taxon>Bacteria</taxon>
        <taxon>Pseudomonadati</taxon>
        <taxon>Bacteroidota</taxon>
        <taxon>Bacteroidia</taxon>
        <taxon>Bacteroidales</taxon>
        <taxon>Prevotellaceae</taxon>
        <taxon>Xylanibacter</taxon>
    </lineage>
</organism>
<dbReference type="Gene3D" id="2.40.160.60">
    <property type="entry name" value="Outer membrane protein transport protein (OMPP1/FadL/TodX)"/>
    <property type="match status" value="1"/>
</dbReference>
<proteinExistence type="predicted"/>
<keyword evidence="3" id="KW-1185">Reference proteome</keyword>
<protein>
    <submittedName>
        <fullName evidence="2">Hemin receptor</fullName>
    </submittedName>
</protein>
<accession>A0ABS9CI97</accession>
<dbReference type="SUPFAM" id="SSF56935">
    <property type="entry name" value="Porins"/>
    <property type="match status" value="1"/>
</dbReference>
<feature type="chain" id="PRO_5047213943" evidence="1">
    <location>
        <begin position="22"/>
        <end position="525"/>
    </location>
</feature>
<feature type="signal peptide" evidence="1">
    <location>
        <begin position="1"/>
        <end position="21"/>
    </location>
</feature>
<keyword evidence="2" id="KW-0675">Receptor</keyword>
<dbReference type="Proteomes" id="UP001200470">
    <property type="component" value="Unassembled WGS sequence"/>
</dbReference>
<reference evidence="2 3" key="1">
    <citation type="submission" date="2020-12" db="EMBL/GenBank/DDBJ databases">
        <title>Whole genome sequences of gut porcine anaerobes.</title>
        <authorList>
            <person name="Kubasova T."/>
            <person name="Jahodarova E."/>
            <person name="Rychlik I."/>
        </authorList>
    </citation>
    <scope>NUCLEOTIDE SEQUENCE [LARGE SCALE GENOMIC DNA]</scope>
    <source>
        <strain evidence="2 3">An925</strain>
    </source>
</reference>
<evidence type="ECO:0000313" key="3">
    <source>
        <dbReference type="Proteomes" id="UP001200470"/>
    </source>
</evidence>
<keyword evidence="1" id="KW-0732">Signal</keyword>
<gene>
    <name evidence="2" type="ORF">I6E12_05925</name>
</gene>